<dbReference type="EMBL" id="OZ034822">
    <property type="protein sequence ID" value="CAL1411664.1"/>
    <property type="molecule type" value="Genomic_DNA"/>
</dbReference>
<feature type="region of interest" description="Disordered" evidence="1">
    <location>
        <begin position="1"/>
        <end position="99"/>
    </location>
</feature>
<evidence type="ECO:0000313" key="3">
    <source>
        <dbReference type="Proteomes" id="UP001497516"/>
    </source>
</evidence>
<protein>
    <submittedName>
        <fullName evidence="2">Uncharacterized protein</fullName>
    </submittedName>
</protein>
<sequence>MGDSRWKPPDEEDRRRKGTQLEKGNRRMKAAVPLKQPPTKPLKQRATRRAERGRLSMETAAPDEEERRRRTRKTLDENGDSEKMGETEKKKSLSRENGW</sequence>
<gene>
    <name evidence="2" type="ORF">LTRI10_LOCUS51007</name>
</gene>
<dbReference type="AlphaFoldDB" id="A0AAV2GLV6"/>
<evidence type="ECO:0000256" key="1">
    <source>
        <dbReference type="SAM" id="MobiDB-lite"/>
    </source>
</evidence>
<reference evidence="2 3" key="1">
    <citation type="submission" date="2024-04" db="EMBL/GenBank/DDBJ databases">
        <authorList>
            <person name="Fracassetti M."/>
        </authorList>
    </citation>
    <scope>NUCLEOTIDE SEQUENCE [LARGE SCALE GENOMIC DNA]</scope>
</reference>
<proteinExistence type="predicted"/>
<accession>A0AAV2GLV6</accession>
<organism evidence="2 3">
    <name type="scientific">Linum trigynum</name>
    <dbReference type="NCBI Taxonomy" id="586398"/>
    <lineage>
        <taxon>Eukaryota</taxon>
        <taxon>Viridiplantae</taxon>
        <taxon>Streptophyta</taxon>
        <taxon>Embryophyta</taxon>
        <taxon>Tracheophyta</taxon>
        <taxon>Spermatophyta</taxon>
        <taxon>Magnoliopsida</taxon>
        <taxon>eudicotyledons</taxon>
        <taxon>Gunneridae</taxon>
        <taxon>Pentapetalae</taxon>
        <taxon>rosids</taxon>
        <taxon>fabids</taxon>
        <taxon>Malpighiales</taxon>
        <taxon>Linaceae</taxon>
        <taxon>Linum</taxon>
    </lineage>
</organism>
<dbReference type="Proteomes" id="UP001497516">
    <property type="component" value="Chromosome 9"/>
</dbReference>
<keyword evidence="3" id="KW-1185">Reference proteome</keyword>
<feature type="compositionally biased region" description="Basic and acidic residues" evidence="1">
    <location>
        <begin position="65"/>
        <end position="99"/>
    </location>
</feature>
<name>A0AAV2GLV6_9ROSI</name>
<feature type="compositionally biased region" description="Basic and acidic residues" evidence="1">
    <location>
        <begin position="1"/>
        <end position="25"/>
    </location>
</feature>
<evidence type="ECO:0000313" key="2">
    <source>
        <dbReference type="EMBL" id="CAL1411664.1"/>
    </source>
</evidence>